<feature type="signal peptide" evidence="1">
    <location>
        <begin position="1"/>
        <end position="19"/>
    </location>
</feature>
<evidence type="ECO:0000313" key="2">
    <source>
        <dbReference type="EMBL" id="SIN61043.1"/>
    </source>
</evidence>
<feature type="chain" id="PRO_5012929720" evidence="1">
    <location>
        <begin position="20"/>
        <end position="198"/>
    </location>
</feature>
<sequence>MTLALLFLAQAATATPAPAPYPAASVLDAFGDACRNIQDIAQVETDLVDQGWAAEIPPADSPLGKLLAIGRAQAEQVLDGPDDRMSDTSVFTKTVSGERLDIILSQVESEGTMVNGCRLYDVDETRKISPEDGAKWIDRAANRSVEREEISLTNWSPGYDTSHDSFEIFYVPEGSPVIALTQFHGIALKADFVGETEK</sequence>
<protein>
    <submittedName>
        <fullName evidence="2">Uncharacterized protein</fullName>
    </submittedName>
</protein>
<dbReference type="RefSeq" id="WP_074203818.1">
    <property type="nucleotide sequence ID" value="NZ_FSQW01000001.1"/>
</dbReference>
<organism evidence="2 3">
    <name type="scientific">Parasphingorhabdus marina DSM 22363</name>
    <dbReference type="NCBI Taxonomy" id="1123272"/>
    <lineage>
        <taxon>Bacteria</taxon>
        <taxon>Pseudomonadati</taxon>
        <taxon>Pseudomonadota</taxon>
        <taxon>Alphaproteobacteria</taxon>
        <taxon>Sphingomonadales</taxon>
        <taxon>Sphingomonadaceae</taxon>
        <taxon>Parasphingorhabdus</taxon>
    </lineage>
</organism>
<proteinExistence type="predicted"/>
<evidence type="ECO:0000256" key="1">
    <source>
        <dbReference type="SAM" id="SignalP"/>
    </source>
</evidence>
<dbReference type="STRING" id="1123272.SAMN02745824_0798"/>
<gene>
    <name evidence="2" type="ORF">SAMN02745824_0798</name>
</gene>
<dbReference type="Proteomes" id="UP000185192">
    <property type="component" value="Unassembled WGS sequence"/>
</dbReference>
<evidence type="ECO:0000313" key="3">
    <source>
        <dbReference type="Proteomes" id="UP000185192"/>
    </source>
</evidence>
<keyword evidence="3" id="KW-1185">Reference proteome</keyword>
<dbReference type="OrthoDB" id="7432568at2"/>
<reference evidence="3" key="1">
    <citation type="submission" date="2016-11" db="EMBL/GenBank/DDBJ databases">
        <authorList>
            <person name="Varghese N."/>
            <person name="Submissions S."/>
        </authorList>
    </citation>
    <scope>NUCLEOTIDE SEQUENCE [LARGE SCALE GENOMIC DNA]</scope>
    <source>
        <strain evidence="3">DSM 22363</strain>
    </source>
</reference>
<name>A0A1N6CR71_9SPHN</name>
<keyword evidence="1" id="KW-0732">Signal</keyword>
<dbReference type="AlphaFoldDB" id="A0A1N6CR71"/>
<dbReference type="EMBL" id="FSQW01000001">
    <property type="protein sequence ID" value="SIN61043.1"/>
    <property type="molecule type" value="Genomic_DNA"/>
</dbReference>
<accession>A0A1N6CR71</accession>